<dbReference type="Proteomes" id="UP001165427">
    <property type="component" value="Unassembled WGS sequence"/>
</dbReference>
<organism evidence="2 3">
    <name type="scientific">Desulfatitalea alkaliphila</name>
    <dbReference type="NCBI Taxonomy" id="2929485"/>
    <lineage>
        <taxon>Bacteria</taxon>
        <taxon>Pseudomonadati</taxon>
        <taxon>Thermodesulfobacteriota</taxon>
        <taxon>Desulfobacteria</taxon>
        <taxon>Desulfobacterales</taxon>
        <taxon>Desulfosarcinaceae</taxon>
        <taxon>Desulfatitalea</taxon>
    </lineage>
</organism>
<dbReference type="RefSeq" id="WP_246909099.1">
    <property type="nucleotide sequence ID" value="NZ_JALJRB010000013.1"/>
</dbReference>
<evidence type="ECO:0000259" key="1">
    <source>
        <dbReference type="Pfam" id="PF26079"/>
    </source>
</evidence>
<name>A0AA41R5K2_9BACT</name>
<keyword evidence="3" id="KW-1185">Reference proteome</keyword>
<gene>
    <name evidence="2" type="ORF">MRX98_12715</name>
</gene>
<accession>A0AA41R5K2</accession>
<dbReference type="InterPro" id="IPR058530">
    <property type="entry name" value="Baseplate_J-like_C"/>
</dbReference>
<comment type="caution">
    <text evidence="2">The sequence shown here is derived from an EMBL/GenBank/DDBJ whole genome shotgun (WGS) entry which is preliminary data.</text>
</comment>
<protein>
    <submittedName>
        <fullName evidence="2">Baseplate J/gp47 family protein</fullName>
    </submittedName>
</protein>
<dbReference type="AlphaFoldDB" id="A0AA41R5K2"/>
<sequence>MGRASIEYINKDYESIRQELLAKVPQLTDRWTDFNHSDLGVVLLELFCGVGDMLAYYLDAQAAEAFLPTARQRQNVINLCKLIGYQLDTPVSSTTTIRFSLAAPLDADLPIPAGTQCRALLEDGKADFETVDDAFIPRGELSVDIYARQGIRKSEELEATGKPWQRFHLSGVSIAQATIRVFIDDDIWSEVRHFQESDGGSLHFMADTDALDITSILFGDGQSGAVPATGKTISVSWLESLGAKGNIGPGRITQLLSAVYHDGAQIPLTVSNPVAATGGLSRETIQHARNQAPAELRSLWKAVTLQDYKALAEGYPGVAKAKVLDTNDCQNIRYYNVHLAIAPNGGGMPSGLLKRDLAEYLERRKVITVEVKLFDPVYRPIHIDCEVYAWPGEALENVRSRIESALADFFAFDQVSFGQTIHSSDLIALIDGVRGVSHIRLYTPQLDVELGRGEIPVLGTVNLNMRRAE</sequence>
<reference evidence="2" key="1">
    <citation type="submission" date="2022-04" db="EMBL/GenBank/DDBJ databases">
        <title>Desulfatitalea alkaliphila sp. nov., a novel anaerobic sulfate-reducing bacterium isolated from terrestrial mud volcano, Taman Peninsula, Russia.</title>
        <authorList>
            <person name="Khomyakova M.A."/>
            <person name="Merkel A.Y."/>
            <person name="Slobodkin A.I."/>
        </authorList>
    </citation>
    <scope>NUCLEOTIDE SEQUENCE</scope>
    <source>
        <strain evidence="2">M08but</strain>
    </source>
</reference>
<evidence type="ECO:0000313" key="3">
    <source>
        <dbReference type="Proteomes" id="UP001165427"/>
    </source>
</evidence>
<proteinExistence type="predicted"/>
<dbReference type="EMBL" id="JALJRB010000013">
    <property type="protein sequence ID" value="MCJ8501440.1"/>
    <property type="molecule type" value="Genomic_DNA"/>
</dbReference>
<feature type="domain" description="Baseplate J-like C-terminal" evidence="1">
    <location>
        <begin position="391"/>
        <end position="464"/>
    </location>
</feature>
<evidence type="ECO:0000313" key="2">
    <source>
        <dbReference type="EMBL" id="MCJ8501440.1"/>
    </source>
</evidence>
<dbReference type="Pfam" id="PF26079">
    <property type="entry name" value="Baseplate_J_C"/>
    <property type="match status" value="1"/>
</dbReference>